<dbReference type="InterPro" id="IPR036279">
    <property type="entry name" value="5-3_exonuclease_C_sf"/>
</dbReference>
<protein>
    <recommendedName>
        <fullName evidence="3">5'-3' exonuclease domain-containing protein</fullName>
    </recommendedName>
</protein>
<dbReference type="GO" id="GO:0033567">
    <property type="term" value="P:DNA replication, Okazaki fragment processing"/>
    <property type="evidence" value="ECO:0007669"/>
    <property type="project" value="InterPro"/>
</dbReference>
<evidence type="ECO:0000313" key="4">
    <source>
        <dbReference type="EMBL" id="QHT07787.1"/>
    </source>
</evidence>
<dbReference type="SUPFAM" id="SSF47807">
    <property type="entry name" value="5' to 3' exonuclease, C-terminal subdomain"/>
    <property type="match status" value="1"/>
</dbReference>
<reference evidence="4" key="1">
    <citation type="journal article" date="2020" name="Nature">
        <title>Giant virus diversity and host interactions through global metagenomics.</title>
        <authorList>
            <person name="Schulz F."/>
            <person name="Roux S."/>
            <person name="Paez-Espino D."/>
            <person name="Jungbluth S."/>
            <person name="Walsh D.A."/>
            <person name="Denef V.J."/>
            <person name="McMahon K.D."/>
            <person name="Konstantinidis K.T."/>
            <person name="Eloe-Fadrosh E.A."/>
            <person name="Kyrpides N.C."/>
            <person name="Woyke T."/>
        </authorList>
    </citation>
    <scope>NUCLEOTIDE SEQUENCE</scope>
    <source>
        <strain evidence="4">GVMAG-M-3300021964-36</strain>
    </source>
</reference>
<dbReference type="AlphaFoldDB" id="A0A6C0CU69"/>
<keyword evidence="2" id="KW-0378">Hydrolase</keyword>
<keyword evidence="1" id="KW-0540">Nuclease</keyword>
<dbReference type="GO" id="GO:0017108">
    <property type="term" value="F:5'-flap endonuclease activity"/>
    <property type="evidence" value="ECO:0007669"/>
    <property type="project" value="InterPro"/>
</dbReference>
<dbReference type="InterPro" id="IPR038969">
    <property type="entry name" value="FEN"/>
</dbReference>
<dbReference type="SUPFAM" id="SSF88723">
    <property type="entry name" value="PIN domain-like"/>
    <property type="match status" value="1"/>
</dbReference>
<organism evidence="4">
    <name type="scientific">viral metagenome</name>
    <dbReference type="NCBI Taxonomy" id="1070528"/>
    <lineage>
        <taxon>unclassified sequences</taxon>
        <taxon>metagenomes</taxon>
        <taxon>organismal metagenomes</taxon>
    </lineage>
</organism>
<dbReference type="Gene3D" id="3.40.50.1010">
    <property type="entry name" value="5'-nuclease"/>
    <property type="match status" value="1"/>
</dbReference>
<dbReference type="PANTHER" id="PTHR42646:SF2">
    <property type="entry name" value="5'-3' EXONUCLEASE FAMILY PROTEIN"/>
    <property type="match status" value="1"/>
</dbReference>
<dbReference type="InterPro" id="IPR029060">
    <property type="entry name" value="PIN-like_dom_sf"/>
</dbReference>
<dbReference type="SMART" id="SM00475">
    <property type="entry name" value="53EXOc"/>
    <property type="match status" value="1"/>
</dbReference>
<accession>A0A6C0CU69</accession>
<dbReference type="InterPro" id="IPR002421">
    <property type="entry name" value="5-3_exonuclease"/>
</dbReference>
<evidence type="ECO:0000256" key="2">
    <source>
        <dbReference type="ARBA" id="ARBA00022801"/>
    </source>
</evidence>
<dbReference type="Gene3D" id="1.10.150.20">
    <property type="entry name" value="5' to 3' exonuclease, C-terminal subdomain"/>
    <property type="match status" value="1"/>
</dbReference>
<sequence>MRYLLIDLSYFVFYRYFAIVNYIKLSTKTTPNLKNVLENKEFMNKFDEMFEKSLLKIVKQNYGIKNLALSSDLQIIFAKDCSRANIWRLDHFQGYKACRDHVKKKDHFDGLIFEHVYSRVLPRLMKKYYCIHEFYVDRAEADDCIAVMIDCIQSENPRNNIIIITNDNDYLQLMNKVHDIINLQGKSLKPKLIDGCSKKTMLSKILIGDPSDNIKGVISKTKANHILNQCKHGNMIDHFVGGFTSQQKENYEFNTKMIDFNYIPIDIKDNIIKTYHNHTFINSDLCFCKLYKQSYEKNCTLPP</sequence>
<feature type="domain" description="5'-3' exonuclease" evidence="3">
    <location>
        <begin position="1"/>
        <end position="273"/>
    </location>
</feature>
<dbReference type="InterPro" id="IPR020046">
    <property type="entry name" value="5-3_exonucl_a-hlix_arch_N"/>
</dbReference>
<proteinExistence type="predicted"/>
<dbReference type="Pfam" id="PF02739">
    <property type="entry name" value="5_3_exonuc_N"/>
    <property type="match status" value="1"/>
</dbReference>
<dbReference type="GO" id="GO:0008409">
    <property type="term" value="F:5'-3' exonuclease activity"/>
    <property type="evidence" value="ECO:0007669"/>
    <property type="project" value="InterPro"/>
</dbReference>
<name>A0A6C0CU69_9ZZZZ</name>
<dbReference type="GO" id="GO:0003677">
    <property type="term" value="F:DNA binding"/>
    <property type="evidence" value="ECO:0007669"/>
    <property type="project" value="InterPro"/>
</dbReference>
<evidence type="ECO:0000256" key="1">
    <source>
        <dbReference type="ARBA" id="ARBA00022722"/>
    </source>
</evidence>
<evidence type="ECO:0000259" key="3">
    <source>
        <dbReference type="SMART" id="SM00475"/>
    </source>
</evidence>
<dbReference type="EMBL" id="MN739486">
    <property type="protein sequence ID" value="QHT07787.1"/>
    <property type="molecule type" value="Genomic_DNA"/>
</dbReference>
<dbReference type="PANTHER" id="PTHR42646">
    <property type="entry name" value="FLAP ENDONUCLEASE XNI"/>
    <property type="match status" value="1"/>
</dbReference>